<evidence type="ECO:0000256" key="4">
    <source>
        <dbReference type="ARBA" id="ARBA00023239"/>
    </source>
</evidence>
<dbReference type="Proteomes" id="UP001303946">
    <property type="component" value="Chromosome"/>
</dbReference>
<reference evidence="6 7" key="1">
    <citation type="submission" date="2023-10" db="EMBL/GenBank/DDBJ databases">
        <title>Bacteria for the degradation of biodegradable plastic PBAT(Polybutylene adipate terephthalate).</title>
        <authorList>
            <person name="Weon H.-Y."/>
            <person name="Yeon J."/>
        </authorList>
    </citation>
    <scope>NUCLEOTIDE SEQUENCE [LARGE SCALE GENOMIC DNA]</scope>
    <source>
        <strain evidence="6 7">SBD 7-3</strain>
    </source>
</reference>
<keyword evidence="4" id="KW-0456">Lyase</keyword>
<dbReference type="RefSeq" id="WP_316700346.1">
    <property type="nucleotide sequence ID" value="NZ_CP136336.1"/>
</dbReference>
<dbReference type="SUPFAM" id="SSF51316">
    <property type="entry name" value="Mss4-like"/>
    <property type="match status" value="1"/>
</dbReference>
<dbReference type="PROSITE" id="PS51891">
    <property type="entry name" value="CENP_V_GFA"/>
    <property type="match status" value="1"/>
</dbReference>
<keyword evidence="3" id="KW-0862">Zinc</keyword>
<dbReference type="PANTHER" id="PTHR33337:SF40">
    <property type="entry name" value="CENP-V_GFA DOMAIN-CONTAINING PROTEIN-RELATED"/>
    <property type="match status" value="1"/>
</dbReference>
<name>A0ABZ0CX16_9BURK</name>
<evidence type="ECO:0000256" key="2">
    <source>
        <dbReference type="ARBA" id="ARBA00022723"/>
    </source>
</evidence>
<evidence type="ECO:0000259" key="5">
    <source>
        <dbReference type="PROSITE" id="PS51891"/>
    </source>
</evidence>
<gene>
    <name evidence="6" type="ORF">RXV79_22605</name>
</gene>
<keyword evidence="2" id="KW-0479">Metal-binding</keyword>
<evidence type="ECO:0000256" key="1">
    <source>
        <dbReference type="ARBA" id="ARBA00005495"/>
    </source>
</evidence>
<evidence type="ECO:0000313" key="6">
    <source>
        <dbReference type="EMBL" id="WOB07691.1"/>
    </source>
</evidence>
<sequence length="134" mass="14852">MAEIESFGGCLCGAVRYRVIGAPTSSSTCHCRSCRLASGASPVAWVVFPVDRYALLSGALTTRRSTPPVQRSFCSRCGTPIAYQHDDALHEIELTTATLDEPERFPPTHEIWLMDKLSWAMADPRLPQHHRDLP</sequence>
<evidence type="ECO:0000256" key="3">
    <source>
        <dbReference type="ARBA" id="ARBA00022833"/>
    </source>
</evidence>
<protein>
    <submittedName>
        <fullName evidence="6">GFA family protein</fullName>
    </submittedName>
</protein>
<dbReference type="InterPro" id="IPR006913">
    <property type="entry name" value="CENP-V/GFA"/>
</dbReference>
<dbReference type="EMBL" id="CP136336">
    <property type="protein sequence ID" value="WOB07691.1"/>
    <property type="molecule type" value="Genomic_DNA"/>
</dbReference>
<comment type="similarity">
    <text evidence="1">Belongs to the Gfa family.</text>
</comment>
<keyword evidence="7" id="KW-1185">Reference proteome</keyword>
<dbReference type="InterPro" id="IPR011057">
    <property type="entry name" value="Mss4-like_sf"/>
</dbReference>
<evidence type="ECO:0000313" key="7">
    <source>
        <dbReference type="Proteomes" id="UP001303946"/>
    </source>
</evidence>
<dbReference type="PANTHER" id="PTHR33337">
    <property type="entry name" value="GFA DOMAIN-CONTAINING PROTEIN"/>
    <property type="match status" value="1"/>
</dbReference>
<dbReference type="Gene3D" id="3.90.1590.10">
    <property type="entry name" value="glutathione-dependent formaldehyde- activating enzyme (gfa)"/>
    <property type="match status" value="1"/>
</dbReference>
<accession>A0ABZ0CX16</accession>
<proteinExistence type="inferred from homology"/>
<feature type="domain" description="CENP-V/GFA" evidence="5">
    <location>
        <begin position="6"/>
        <end position="113"/>
    </location>
</feature>
<organism evidence="6 7">
    <name type="scientific">Piscinibacter gummiphilus</name>
    <dbReference type="NCBI Taxonomy" id="946333"/>
    <lineage>
        <taxon>Bacteria</taxon>
        <taxon>Pseudomonadati</taxon>
        <taxon>Pseudomonadota</taxon>
        <taxon>Betaproteobacteria</taxon>
        <taxon>Burkholderiales</taxon>
        <taxon>Sphaerotilaceae</taxon>
        <taxon>Piscinibacter</taxon>
    </lineage>
</organism>
<dbReference type="Pfam" id="PF04828">
    <property type="entry name" value="GFA"/>
    <property type="match status" value="1"/>
</dbReference>